<feature type="transmembrane region" description="Helical" evidence="9">
    <location>
        <begin position="110"/>
        <end position="132"/>
    </location>
</feature>
<dbReference type="Proteomes" id="UP000708148">
    <property type="component" value="Unassembled WGS sequence"/>
</dbReference>
<comment type="subcellular location">
    <subcellularLocation>
        <location evidence="2">Cell membrane</location>
        <topology evidence="2">Multi-pass membrane protein</topology>
    </subcellularLocation>
    <subcellularLocation>
        <location evidence="1">Cell membrane</location>
        <topology evidence="1">Single-pass membrane protein</topology>
    </subcellularLocation>
</comment>
<dbReference type="GO" id="GO:0017038">
    <property type="term" value="P:protein import"/>
    <property type="evidence" value="ECO:0007669"/>
    <property type="project" value="TreeGrafter"/>
</dbReference>
<protein>
    <recommendedName>
        <fullName evidence="10">MotA/TolQ/ExbB proton channel domain-containing protein</fullName>
    </recommendedName>
</protein>
<sequence length="460" mass="50323">MNDSFDDQENAEQDALEKPAPGALDAHRAIAREYNLRAQKVYSRGGSIAFIAAAIPIGLGWWFSRLLTPTPWVLAVLLFLVTLYFVRARIRVHLARLGQEFARYCETNELAPGGWLMIPIITCSIIGLAIFLERLWHLQRTKILPARFLEVVSRLLQEGRFADAEALCHQNESPVAAVLGAGIRYAGQDRELIKEVMEETGRREIYFMERFTNALGSIATIAPLLGLLGTVIGMIRMFQRVVGAAQESQSMVDVGLLAEGIWQALMTTAAGLTVAIPVYLAYRYVLSRVDRYAIEIEDVGLRAVEMLVPNGQAPVDREEKRADAKDVSDADEDADDEEDEEDVKGLSAAEQASQASARESAIPIELPEASSGSEDVKGDPLTLTVNDEGDVVIEGGPELSGGSIEEKLLDLHKKDPNAQILLRGDQAASHGRVIQLLSVVKSIGFKRVDLVVSSPKAPEP</sequence>
<evidence type="ECO:0000313" key="12">
    <source>
        <dbReference type="Proteomes" id="UP000708148"/>
    </source>
</evidence>
<dbReference type="GO" id="GO:0005886">
    <property type="term" value="C:plasma membrane"/>
    <property type="evidence" value="ECO:0007669"/>
    <property type="project" value="UniProtKB-SubCell"/>
</dbReference>
<keyword evidence="4" id="KW-1003">Cell membrane</keyword>
<feature type="compositionally biased region" description="Acidic residues" evidence="8">
    <location>
        <begin position="329"/>
        <end position="342"/>
    </location>
</feature>
<evidence type="ECO:0000256" key="1">
    <source>
        <dbReference type="ARBA" id="ARBA00004162"/>
    </source>
</evidence>
<keyword evidence="7 9" id="KW-0472">Membrane</keyword>
<feature type="transmembrane region" description="Helical" evidence="9">
    <location>
        <begin position="70"/>
        <end position="90"/>
    </location>
</feature>
<feature type="transmembrane region" description="Helical" evidence="9">
    <location>
        <begin position="211"/>
        <end position="235"/>
    </location>
</feature>
<evidence type="ECO:0000256" key="4">
    <source>
        <dbReference type="ARBA" id="ARBA00022475"/>
    </source>
</evidence>
<comment type="similarity">
    <text evidence="3">Belongs to the ExbB/TolQ family.</text>
</comment>
<feature type="transmembrane region" description="Helical" evidence="9">
    <location>
        <begin position="261"/>
        <end position="282"/>
    </location>
</feature>
<dbReference type="PANTHER" id="PTHR30625:SF11">
    <property type="entry name" value="MOTA_TOLQ_EXBB PROTON CHANNEL DOMAIN-CONTAINING PROTEIN"/>
    <property type="match status" value="1"/>
</dbReference>
<dbReference type="Pfam" id="PF01618">
    <property type="entry name" value="MotA_ExbB"/>
    <property type="match status" value="1"/>
</dbReference>
<dbReference type="AlphaFoldDB" id="A0A8S1IKR3"/>
<evidence type="ECO:0000256" key="6">
    <source>
        <dbReference type="ARBA" id="ARBA00022989"/>
    </source>
</evidence>
<name>A0A8S1IKR3_9CHLO</name>
<dbReference type="OrthoDB" id="1938855at2759"/>
<gene>
    <name evidence="11" type="ORF">OSTQU699_LOCUS310</name>
</gene>
<dbReference type="PANTHER" id="PTHR30625">
    <property type="entry name" value="PROTEIN TOLQ"/>
    <property type="match status" value="1"/>
</dbReference>
<dbReference type="InterPro" id="IPR003400">
    <property type="entry name" value="ExbD"/>
</dbReference>
<reference evidence="11" key="1">
    <citation type="submission" date="2020-12" db="EMBL/GenBank/DDBJ databases">
        <authorList>
            <person name="Iha C."/>
        </authorList>
    </citation>
    <scope>NUCLEOTIDE SEQUENCE</scope>
</reference>
<keyword evidence="6 9" id="KW-1133">Transmembrane helix</keyword>
<dbReference type="Pfam" id="PF02472">
    <property type="entry name" value="ExbD"/>
    <property type="match status" value="1"/>
</dbReference>
<keyword evidence="12" id="KW-1185">Reference proteome</keyword>
<evidence type="ECO:0000313" key="11">
    <source>
        <dbReference type="EMBL" id="CAD7694949.1"/>
    </source>
</evidence>
<feature type="compositionally biased region" description="Basic and acidic residues" evidence="8">
    <location>
        <begin position="315"/>
        <end position="328"/>
    </location>
</feature>
<dbReference type="Gene3D" id="3.30.420.270">
    <property type="match status" value="1"/>
</dbReference>
<keyword evidence="5 9" id="KW-0812">Transmembrane</keyword>
<evidence type="ECO:0000256" key="8">
    <source>
        <dbReference type="SAM" id="MobiDB-lite"/>
    </source>
</evidence>
<evidence type="ECO:0000256" key="2">
    <source>
        <dbReference type="ARBA" id="ARBA00004651"/>
    </source>
</evidence>
<proteinExistence type="inferred from homology"/>
<dbReference type="InterPro" id="IPR050790">
    <property type="entry name" value="ExbB/TolQ_transport"/>
</dbReference>
<dbReference type="EMBL" id="CAJHUC010000286">
    <property type="protein sequence ID" value="CAD7694949.1"/>
    <property type="molecule type" value="Genomic_DNA"/>
</dbReference>
<feature type="domain" description="MotA/TolQ/ExbB proton channel" evidence="10">
    <location>
        <begin position="172"/>
        <end position="297"/>
    </location>
</feature>
<evidence type="ECO:0000256" key="5">
    <source>
        <dbReference type="ARBA" id="ARBA00022692"/>
    </source>
</evidence>
<comment type="caution">
    <text evidence="11">The sequence shown here is derived from an EMBL/GenBank/DDBJ whole genome shotgun (WGS) entry which is preliminary data.</text>
</comment>
<feature type="transmembrane region" description="Helical" evidence="9">
    <location>
        <begin position="41"/>
        <end position="63"/>
    </location>
</feature>
<evidence type="ECO:0000259" key="10">
    <source>
        <dbReference type="Pfam" id="PF01618"/>
    </source>
</evidence>
<evidence type="ECO:0000256" key="3">
    <source>
        <dbReference type="ARBA" id="ARBA00010442"/>
    </source>
</evidence>
<accession>A0A8S1IKR3</accession>
<dbReference type="GO" id="GO:0022857">
    <property type="term" value="F:transmembrane transporter activity"/>
    <property type="evidence" value="ECO:0007669"/>
    <property type="project" value="InterPro"/>
</dbReference>
<evidence type="ECO:0000256" key="7">
    <source>
        <dbReference type="ARBA" id="ARBA00023136"/>
    </source>
</evidence>
<organism evidence="11 12">
    <name type="scientific">Ostreobium quekettii</name>
    <dbReference type="NCBI Taxonomy" id="121088"/>
    <lineage>
        <taxon>Eukaryota</taxon>
        <taxon>Viridiplantae</taxon>
        <taxon>Chlorophyta</taxon>
        <taxon>core chlorophytes</taxon>
        <taxon>Ulvophyceae</taxon>
        <taxon>TCBD clade</taxon>
        <taxon>Bryopsidales</taxon>
        <taxon>Ostreobineae</taxon>
        <taxon>Ostreobiaceae</taxon>
        <taxon>Ostreobium</taxon>
    </lineage>
</organism>
<feature type="region of interest" description="Disordered" evidence="8">
    <location>
        <begin position="314"/>
        <end position="380"/>
    </location>
</feature>
<feature type="compositionally biased region" description="Low complexity" evidence="8">
    <location>
        <begin position="347"/>
        <end position="361"/>
    </location>
</feature>
<dbReference type="InterPro" id="IPR002898">
    <property type="entry name" value="MotA_ExbB_proton_chnl"/>
</dbReference>
<evidence type="ECO:0000256" key="9">
    <source>
        <dbReference type="SAM" id="Phobius"/>
    </source>
</evidence>